<feature type="domain" description="Guanylate cyclase" evidence="2">
    <location>
        <begin position="492"/>
        <end position="624"/>
    </location>
</feature>
<dbReference type="Pfam" id="PF05226">
    <property type="entry name" value="CHASE2"/>
    <property type="match status" value="1"/>
</dbReference>
<dbReference type="SMART" id="SM00044">
    <property type="entry name" value="CYCc"/>
    <property type="match status" value="1"/>
</dbReference>
<feature type="transmembrane region" description="Helical" evidence="1">
    <location>
        <begin position="375"/>
        <end position="393"/>
    </location>
</feature>
<dbReference type="InParanoid" id="A0A6M4H7F6"/>
<dbReference type="PROSITE" id="PS50125">
    <property type="entry name" value="GUANYLATE_CYCLASE_2"/>
    <property type="match status" value="1"/>
</dbReference>
<dbReference type="PANTHER" id="PTHR43081">
    <property type="entry name" value="ADENYLATE CYCLASE, TERMINAL-DIFFERENTIATION SPECIFIC-RELATED"/>
    <property type="match status" value="1"/>
</dbReference>
<gene>
    <name evidence="3" type="ORF">DSM104440_02383</name>
</gene>
<dbReference type="InterPro" id="IPR029787">
    <property type="entry name" value="Nucleotide_cyclase"/>
</dbReference>
<dbReference type="GO" id="GO:0035556">
    <property type="term" value="P:intracellular signal transduction"/>
    <property type="evidence" value="ECO:0007669"/>
    <property type="project" value="InterPro"/>
</dbReference>
<dbReference type="InterPro" id="IPR007890">
    <property type="entry name" value="CHASE2"/>
</dbReference>
<dbReference type="EMBL" id="CP053073">
    <property type="protein sequence ID" value="QJR15561.1"/>
    <property type="molecule type" value="Genomic_DNA"/>
</dbReference>
<name>A0A6M4H7F6_9PROT</name>
<dbReference type="Gene3D" id="3.30.70.1230">
    <property type="entry name" value="Nucleotide cyclase"/>
    <property type="match status" value="1"/>
</dbReference>
<keyword evidence="1" id="KW-1133">Transmembrane helix</keyword>
<dbReference type="InterPro" id="IPR050697">
    <property type="entry name" value="Adenylyl/Guanylyl_Cyclase_3/4"/>
</dbReference>
<dbReference type="KEGG" id="upl:DSM104440_02383"/>
<dbReference type="SMART" id="SM01080">
    <property type="entry name" value="CHASE2"/>
    <property type="match status" value="1"/>
</dbReference>
<feature type="transmembrane region" description="Helical" evidence="1">
    <location>
        <begin position="431"/>
        <end position="450"/>
    </location>
</feature>
<dbReference type="AlphaFoldDB" id="A0A6M4H7F6"/>
<dbReference type="PANTHER" id="PTHR43081:SF1">
    <property type="entry name" value="ADENYLATE CYCLASE, TERMINAL-DIFFERENTIATION SPECIFIC"/>
    <property type="match status" value="1"/>
</dbReference>
<feature type="transmembrane region" description="Helical" evidence="1">
    <location>
        <begin position="400"/>
        <end position="419"/>
    </location>
</feature>
<accession>A0A6M4H7F6</accession>
<evidence type="ECO:0000256" key="1">
    <source>
        <dbReference type="SAM" id="Phobius"/>
    </source>
</evidence>
<organism evidence="3 4">
    <name type="scientific">Usitatibacter palustris</name>
    <dbReference type="NCBI Taxonomy" id="2732487"/>
    <lineage>
        <taxon>Bacteria</taxon>
        <taxon>Pseudomonadati</taxon>
        <taxon>Pseudomonadota</taxon>
        <taxon>Betaproteobacteria</taxon>
        <taxon>Nitrosomonadales</taxon>
        <taxon>Usitatibacteraceae</taxon>
        <taxon>Usitatibacter</taxon>
    </lineage>
</organism>
<dbReference type="SUPFAM" id="SSF55073">
    <property type="entry name" value="Nucleotide cyclase"/>
    <property type="match status" value="1"/>
</dbReference>
<sequence length="747" mass="83545">MKLISRWNPKLSMHSLARIGLGLLVVFLFVAHEAEWLQMRFVQQLELIAYDSRLRLFMPNTMDTRVVILDIDEKSLAAEGRWPWSRNKLAVMIKQLFEHYKVKVVGFDVAFPEADPSSGLANLESISKGELKDNAEYNAWLQRSRMSLDYDALFAEEVKKYPVVLGFFLGGKADKAGELPQPTLASTDLPPTQFRHHLASGYSANIGILQKNATAAGHLYPALDFDGTTRRVPMLMRYEDGYYEAMSLAVLRTYLANAPLKIQTRTDGSGANAVGWITELQVGDLKIPLDDGMTALVPYRGATGTFRYVSATDVIRGKLGADELKDKIIIVGTSAQGLLDLRATPVREDFPGVEIHANLVGGFLDKTIKHKPAEVLAVSVLTLLLIGVPFAVFMPRMSALVATGVMVGLVILINAFNAYQWKSNNYVMPLAPPMLMLVLLYFINMAWGFFTEARSRRLITGLFGTYVPKELVAEMSKNPGEYSMRGESREMTVLFSDVRDFTSISEGLSPEALKDMMNTYLTSMTEVIQHRRGTIDKYIGDAIMAFWGAPLKDTDHATNALEAAMEMQKAIRKLDEDFAKKGWPPLHIGVGLNCGVMNVGDMGSRFRRAYTVLGDAVNLASRLEGLTKEYGVKVLVSGNMVDTVQTYVYREIDKVRVKGKLEGVKIFEPVGKIGEVGETTLKELDEFHKGVEYYRKQRWDDAEARMKNLAYANPDVKVYKLYLERIANLRQNPPAKDWDGVFVFTTK</sequence>
<dbReference type="Pfam" id="PF00211">
    <property type="entry name" value="Guanylate_cyc"/>
    <property type="match status" value="1"/>
</dbReference>
<reference evidence="3 4" key="1">
    <citation type="submission" date="2020-04" db="EMBL/GenBank/DDBJ databases">
        <title>Usitatibacter rugosus gen. nov., sp. nov. and Usitatibacter palustris sp. nov., novel members of Usitatibacteraceae fam. nov. within the order Nitrosomonadales isolated from soil.</title>
        <authorList>
            <person name="Huber K.J."/>
            <person name="Neumann-Schaal M."/>
            <person name="Geppert A."/>
            <person name="Luckner M."/>
            <person name="Wanner G."/>
            <person name="Overmann J."/>
        </authorList>
    </citation>
    <scope>NUCLEOTIDE SEQUENCE [LARGE SCALE GENOMIC DNA]</scope>
    <source>
        <strain evidence="3 4">Swamp67</strain>
    </source>
</reference>
<keyword evidence="1" id="KW-0812">Transmembrane</keyword>
<dbReference type="GO" id="GO:0006171">
    <property type="term" value="P:cAMP biosynthetic process"/>
    <property type="evidence" value="ECO:0007669"/>
    <property type="project" value="TreeGrafter"/>
</dbReference>
<keyword evidence="1" id="KW-0472">Membrane</keyword>
<protein>
    <recommendedName>
        <fullName evidence="2">Guanylate cyclase domain-containing protein</fullName>
    </recommendedName>
</protein>
<dbReference type="GO" id="GO:0004016">
    <property type="term" value="F:adenylate cyclase activity"/>
    <property type="evidence" value="ECO:0007669"/>
    <property type="project" value="UniProtKB-ARBA"/>
</dbReference>
<proteinExistence type="predicted"/>
<dbReference type="InterPro" id="IPR001054">
    <property type="entry name" value="A/G_cyclase"/>
</dbReference>
<dbReference type="CDD" id="cd07302">
    <property type="entry name" value="CHD"/>
    <property type="match status" value="1"/>
</dbReference>
<evidence type="ECO:0000313" key="3">
    <source>
        <dbReference type="EMBL" id="QJR15561.1"/>
    </source>
</evidence>
<keyword evidence="4" id="KW-1185">Reference proteome</keyword>
<evidence type="ECO:0000259" key="2">
    <source>
        <dbReference type="PROSITE" id="PS50125"/>
    </source>
</evidence>
<dbReference type="RefSeq" id="WP_212758056.1">
    <property type="nucleotide sequence ID" value="NZ_CP053073.1"/>
</dbReference>
<evidence type="ECO:0000313" key="4">
    <source>
        <dbReference type="Proteomes" id="UP000503096"/>
    </source>
</evidence>
<dbReference type="Proteomes" id="UP000503096">
    <property type="component" value="Chromosome"/>
</dbReference>